<comment type="caution">
    <text evidence="1">The sequence shown here is derived from an EMBL/GenBank/DDBJ whole genome shotgun (WGS) entry which is preliminary data.</text>
</comment>
<dbReference type="AlphaFoldDB" id="A0AA87ZLB0"/>
<keyword evidence="2" id="KW-1185">Reference proteome</keyword>
<organism evidence="1 2">
    <name type="scientific">Ficus carica</name>
    <name type="common">Common fig</name>
    <dbReference type="NCBI Taxonomy" id="3494"/>
    <lineage>
        <taxon>Eukaryota</taxon>
        <taxon>Viridiplantae</taxon>
        <taxon>Streptophyta</taxon>
        <taxon>Embryophyta</taxon>
        <taxon>Tracheophyta</taxon>
        <taxon>Spermatophyta</taxon>
        <taxon>Magnoliopsida</taxon>
        <taxon>eudicotyledons</taxon>
        <taxon>Gunneridae</taxon>
        <taxon>Pentapetalae</taxon>
        <taxon>rosids</taxon>
        <taxon>fabids</taxon>
        <taxon>Rosales</taxon>
        <taxon>Moraceae</taxon>
        <taxon>Ficeae</taxon>
        <taxon>Ficus</taxon>
    </lineage>
</organism>
<reference evidence="1" key="1">
    <citation type="submission" date="2023-07" db="EMBL/GenBank/DDBJ databases">
        <title>draft genome sequence of fig (Ficus carica).</title>
        <authorList>
            <person name="Takahashi T."/>
            <person name="Nishimura K."/>
        </authorList>
    </citation>
    <scope>NUCLEOTIDE SEQUENCE</scope>
</reference>
<evidence type="ECO:0000313" key="2">
    <source>
        <dbReference type="Proteomes" id="UP001187192"/>
    </source>
</evidence>
<accession>A0AA87ZLB0</accession>
<name>A0AA87ZLB0_FICCA</name>
<gene>
    <name evidence="1" type="ORF">TIFTF001_004577</name>
</gene>
<sequence>MDLGAVVGSGRLPMSEVDVVGCRSSSSLPNHIFDEDLSPIKATWPESSTPAAEMDFLSQLQGGQTSVSNWSAACVDYSPSVHRSHHQQLGTSTTFSEYSDHFYGVR</sequence>
<proteinExistence type="predicted"/>
<evidence type="ECO:0000313" key="1">
    <source>
        <dbReference type="EMBL" id="GMN34245.1"/>
    </source>
</evidence>
<dbReference type="Proteomes" id="UP001187192">
    <property type="component" value="Unassembled WGS sequence"/>
</dbReference>
<dbReference type="EMBL" id="BTGU01000004">
    <property type="protein sequence ID" value="GMN34245.1"/>
    <property type="molecule type" value="Genomic_DNA"/>
</dbReference>
<protein>
    <submittedName>
        <fullName evidence="1">Uncharacterized protein</fullName>
    </submittedName>
</protein>